<keyword evidence="5" id="KW-1185">Reference proteome</keyword>
<feature type="region of interest" description="Disordered" evidence="2">
    <location>
        <begin position="962"/>
        <end position="1004"/>
    </location>
</feature>
<feature type="region of interest" description="Disordered" evidence="2">
    <location>
        <begin position="191"/>
        <end position="268"/>
    </location>
</feature>
<dbReference type="AlphaFoldDB" id="A0AAD7PTH1"/>
<evidence type="ECO:0000256" key="1">
    <source>
        <dbReference type="PROSITE-ProRule" id="PRU00649"/>
    </source>
</evidence>
<evidence type="ECO:0000313" key="5">
    <source>
        <dbReference type="Proteomes" id="UP001163823"/>
    </source>
</evidence>
<comment type="subcellular location">
    <subcellularLocation>
        <location evidence="1">Nucleus</location>
    </subcellularLocation>
</comment>
<dbReference type="InterPro" id="IPR035441">
    <property type="entry name" value="TFIIS/LEDGF_dom_sf"/>
</dbReference>
<dbReference type="SUPFAM" id="SSF47676">
    <property type="entry name" value="Conserved domain common to transcription factors TFIIS, elongin A, CRSP70"/>
    <property type="match status" value="1"/>
</dbReference>
<feature type="region of interest" description="Disordered" evidence="2">
    <location>
        <begin position="280"/>
        <end position="329"/>
    </location>
</feature>
<organism evidence="4 5">
    <name type="scientific">Quillaja saponaria</name>
    <name type="common">Soap bark tree</name>
    <dbReference type="NCBI Taxonomy" id="32244"/>
    <lineage>
        <taxon>Eukaryota</taxon>
        <taxon>Viridiplantae</taxon>
        <taxon>Streptophyta</taxon>
        <taxon>Embryophyta</taxon>
        <taxon>Tracheophyta</taxon>
        <taxon>Spermatophyta</taxon>
        <taxon>Magnoliopsida</taxon>
        <taxon>eudicotyledons</taxon>
        <taxon>Gunneridae</taxon>
        <taxon>Pentapetalae</taxon>
        <taxon>rosids</taxon>
        <taxon>fabids</taxon>
        <taxon>Fabales</taxon>
        <taxon>Quillajaceae</taxon>
        <taxon>Quillaja</taxon>
    </lineage>
</organism>
<reference evidence="4" key="1">
    <citation type="journal article" date="2023" name="Science">
        <title>Elucidation of the pathway for biosynthesis of saponin adjuvants from the soapbark tree.</title>
        <authorList>
            <person name="Reed J."/>
            <person name="Orme A."/>
            <person name="El-Demerdash A."/>
            <person name="Owen C."/>
            <person name="Martin L.B.B."/>
            <person name="Misra R.C."/>
            <person name="Kikuchi S."/>
            <person name="Rejzek M."/>
            <person name="Martin A.C."/>
            <person name="Harkess A."/>
            <person name="Leebens-Mack J."/>
            <person name="Louveau T."/>
            <person name="Stephenson M.J."/>
            <person name="Osbourn A."/>
        </authorList>
    </citation>
    <scope>NUCLEOTIDE SEQUENCE</scope>
    <source>
        <strain evidence="4">S10</strain>
    </source>
</reference>
<protein>
    <submittedName>
        <fullName evidence="4">IIS transcription factor</fullName>
    </submittedName>
</protein>
<dbReference type="InterPro" id="IPR017923">
    <property type="entry name" value="TFIIS_N"/>
</dbReference>
<keyword evidence="1" id="KW-0539">Nucleus</keyword>
<dbReference type="Proteomes" id="UP001163823">
    <property type="component" value="Chromosome 6"/>
</dbReference>
<feature type="domain" description="TFIIS N-terminal" evidence="3">
    <location>
        <begin position="73"/>
        <end position="153"/>
    </location>
</feature>
<feature type="region of interest" description="Disordered" evidence="2">
    <location>
        <begin position="488"/>
        <end position="580"/>
    </location>
</feature>
<feature type="compositionally biased region" description="Polar residues" evidence="2">
    <location>
        <begin position="207"/>
        <end position="227"/>
    </location>
</feature>
<dbReference type="EMBL" id="JARAOO010000006">
    <property type="protein sequence ID" value="KAJ7966882.1"/>
    <property type="molecule type" value="Genomic_DNA"/>
</dbReference>
<dbReference type="PANTHER" id="PTHR47292:SF1">
    <property type="entry name" value="TRANSCRIPTION ELONGATION FACTOR (TFIIS) FAMILY PROTEIN"/>
    <property type="match status" value="1"/>
</dbReference>
<name>A0AAD7PTH1_QUISA</name>
<evidence type="ECO:0000313" key="4">
    <source>
        <dbReference type="EMBL" id="KAJ7966882.1"/>
    </source>
</evidence>
<dbReference type="Pfam" id="PF08711">
    <property type="entry name" value="Med26"/>
    <property type="match status" value="1"/>
</dbReference>
<dbReference type="Gene3D" id="1.20.930.10">
    <property type="entry name" value="Conserved domain common to transcription factors TFIIS, elongin A, CRSP70"/>
    <property type="match status" value="1"/>
</dbReference>
<dbReference type="PANTHER" id="PTHR47292">
    <property type="entry name" value="TRANSCRIPTION ELONGATION FACTOR (TFIIS) FAMILY PROTEIN-RELATED"/>
    <property type="match status" value="1"/>
</dbReference>
<feature type="compositionally biased region" description="Basic and acidic residues" evidence="2">
    <location>
        <begin position="302"/>
        <end position="311"/>
    </location>
</feature>
<evidence type="ECO:0000256" key="2">
    <source>
        <dbReference type="SAM" id="MobiDB-lite"/>
    </source>
</evidence>
<accession>A0AAD7PTH1</accession>
<sequence length="1004" mass="107987">MTLEDFFTLAEMKDGLTAPSRVQELVSVMQKEKDFSVKNVGDATRQWASVGSTIVATENKDCLDLFIQLDGLCFIDSWLQDAQKFGVDTNDSFIEESIVALLRAVERLHVDYDRSISSGIWVTVRNLLGHHSSKVQDKARVLFDNWKVSESGDADHHAPELASVNNETDKLVREEDTAVALDITLSKECGHEENHASGLAGSEKSPVRSTDGLQPERVSTLQIQSLDHQLHSPEISDCPDLRGRSPDNLAKLSNPIKENTPLNDGSPLCTIDGTVVVESSISSPEKGSAGRESNVIELNGSSKDEKQEHKVNSSPERLGEAEISSASNNLEPGSLSLGVDAASSQLVCQDSAPSIGVWVPTSEQKSGEEDMRAIRCSSPNAFKTAKEDGDCFSNALQESFVCGSKSGKFEELETSFSRIGYGMAVDVGEGHHSDDDKDITNGFDSFSPAIGGKSSNMLDKNRSDTELEYGLVDALEVARQVAKEVEREVVDRREPFCSSSSERISDGGIRQPGSPDSIGNRDLHSDVPVPSRLSDSADEYHEGDGHVSSSDSIETEPKGAHDVESSEVTEGAQEAEGNSEKSLCDFDLNEEVCSDDIGLSVNEVSIPIPVVSASRPAVIRGLPKSPLQFEGALGWKGSAVTSAFHPASPRKTSDGDKFLSIGGTCVSSKRRQDFLDIDLNLTEGEDGSVKQIAAPSGLPSGESSLDVSPKRLPRLKLDLNIVDDDGDGQASDLRMEGQIAYNQNGHSPSPASSASSMQPFIRNIDLNDRPYLHNDFVDRGPGKSSSIVDAYGRAKSDAPFISILGARVEVNTKEFVPQTLPLPNGKTTEPEMDLTMARAGGILGMGLPASFTHSPVFGYNGMTPAPTMSFSSTMYGSGVPIPYMVDSRGAPVLPQIMGSASTVLPSYSQSPFIMSMSGTQLTLNGASSSRPNFDLNSGYMVDGGSRDTLNMRQFLIPGQGRSFEDHLRTIPQPSSSGVGGKRKEPDSGLETYPFSYKHQQPSWK</sequence>
<proteinExistence type="predicted"/>
<feature type="compositionally biased region" description="Basic and acidic residues" evidence="2">
    <location>
        <begin position="555"/>
        <end position="564"/>
    </location>
</feature>
<evidence type="ECO:0000259" key="3">
    <source>
        <dbReference type="PROSITE" id="PS51319"/>
    </source>
</evidence>
<comment type="caution">
    <text evidence="4">The sequence shown here is derived from an EMBL/GenBank/DDBJ whole genome shotgun (WGS) entry which is preliminary data.</text>
</comment>
<dbReference type="GO" id="GO:0005634">
    <property type="term" value="C:nucleus"/>
    <property type="evidence" value="ECO:0007669"/>
    <property type="project" value="UniProtKB-SubCell"/>
</dbReference>
<gene>
    <name evidence="4" type="ORF">O6P43_016284</name>
</gene>
<dbReference type="PROSITE" id="PS51319">
    <property type="entry name" value="TFIIS_N"/>
    <property type="match status" value="1"/>
</dbReference>